<keyword evidence="4" id="KW-1185">Reference proteome</keyword>
<dbReference type="OrthoDB" id="4964923at2"/>
<evidence type="ECO:0000259" key="2">
    <source>
        <dbReference type="Pfam" id="PF03413"/>
    </source>
</evidence>
<proteinExistence type="predicted"/>
<feature type="domain" description="PepSY" evidence="2">
    <location>
        <begin position="175"/>
        <end position="233"/>
    </location>
</feature>
<sequence length="238" mass="23525">MAVVGSDTRKPAVRYLALSGASVVLVGSMIGCSGGGSTGGEASSSEASSSAATASQPANQTTPAQTPSASMDGSPGASPTPASTPSSTASASAVNGQTSAVLTAITTAESGVRGGEVFDVEDETERGQRVWSVKVATSDDRQFNLSISQDGSSIVANDEDATPDDDIDKLRSAEITVSDAITAAAEEAKGQGDLSSLEIDTDDSGTVVWQVEFGGDSGTTVLVDAASGDIVDVGPDAG</sequence>
<dbReference type="Pfam" id="PF03413">
    <property type="entry name" value="PepSY"/>
    <property type="match status" value="1"/>
</dbReference>
<evidence type="ECO:0000313" key="3">
    <source>
        <dbReference type="EMBL" id="TYC96637.1"/>
    </source>
</evidence>
<dbReference type="InterPro" id="IPR025711">
    <property type="entry name" value="PepSY"/>
</dbReference>
<dbReference type="EMBL" id="VSLD01000010">
    <property type="protein sequence ID" value="TYC96637.1"/>
    <property type="molecule type" value="Genomic_DNA"/>
</dbReference>
<reference evidence="3 4" key="1">
    <citation type="submission" date="2019-08" db="EMBL/GenBank/DDBJ databases">
        <title>Genone of Arthrobacter echini P9.</title>
        <authorList>
            <person name="Bowman J.P."/>
        </authorList>
    </citation>
    <scope>NUCLEOTIDE SEQUENCE [LARGE SCALE GENOMIC DNA]</scope>
    <source>
        <strain evidence="3 4">P9</strain>
    </source>
</reference>
<dbReference type="Proteomes" id="UP000323410">
    <property type="component" value="Unassembled WGS sequence"/>
</dbReference>
<evidence type="ECO:0000313" key="4">
    <source>
        <dbReference type="Proteomes" id="UP000323410"/>
    </source>
</evidence>
<name>A0A5D0XJI9_9MICC</name>
<organism evidence="3 4">
    <name type="scientific">Arthrobacter echini</name>
    <dbReference type="NCBI Taxonomy" id="1529066"/>
    <lineage>
        <taxon>Bacteria</taxon>
        <taxon>Bacillati</taxon>
        <taxon>Actinomycetota</taxon>
        <taxon>Actinomycetes</taxon>
        <taxon>Micrococcales</taxon>
        <taxon>Micrococcaceae</taxon>
        <taxon>Arthrobacter</taxon>
    </lineage>
</organism>
<dbReference type="AlphaFoldDB" id="A0A5D0XJI9"/>
<feature type="region of interest" description="Disordered" evidence="1">
    <location>
        <begin position="33"/>
        <end position="95"/>
    </location>
</feature>
<evidence type="ECO:0000256" key="1">
    <source>
        <dbReference type="SAM" id="MobiDB-lite"/>
    </source>
</evidence>
<comment type="caution">
    <text evidence="3">The sequence shown here is derived from an EMBL/GenBank/DDBJ whole genome shotgun (WGS) entry which is preliminary data.</text>
</comment>
<feature type="compositionally biased region" description="Low complexity" evidence="1">
    <location>
        <begin position="40"/>
        <end position="93"/>
    </location>
</feature>
<gene>
    <name evidence="3" type="ORF">FQ377_13705</name>
</gene>
<dbReference type="Gene3D" id="3.10.450.40">
    <property type="match status" value="1"/>
</dbReference>
<accession>A0A5D0XJI9</accession>
<protein>
    <submittedName>
        <fullName evidence="3">PepSY domain-containing protein</fullName>
    </submittedName>
</protein>